<proteinExistence type="predicted"/>
<dbReference type="EMBL" id="JAJAQI010000044">
    <property type="protein sequence ID" value="MCB4824498.1"/>
    <property type="molecule type" value="Genomic_DNA"/>
</dbReference>
<protein>
    <submittedName>
        <fullName evidence="1">Uncharacterized protein</fullName>
    </submittedName>
</protein>
<sequence>MRAADLPNGVTLTVTPADPRHAAIIRSFGFIGIMATGSRHLAMALGDIHGR</sequence>
<gene>
    <name evidence="1" type="ORF">LHA35_22470</name>
</gene>
<dbReference type="Proteomes" id="UP001139311">
    <property type="component" value="Unassembled WGS sequence"/>
</dbReference>
<accession>A0A9X1LCW8</accession>
<dbReference type="RefSeq" id="WP_226612253.1">
    <property type="nucleotide sequence ID" value="NZ_JAJAQI010000044.1"/>
</dbReference>
<keyword evidence="2" id="KW-1185">Reference proteome</keyword>
<name>A0A9X1LCW8_9PROT</name>
<dbReference type="AlphaFoldDB" id="A0A9X1LCW8"/>
<organism evidence="1 2">
    <name type="scientific">Roseicella aerolata</name>
    <dbReference type="NCBI Taxonomy" id="2883479"/>
    <lineage>
        <taxon>Bacteria</taxon>
        <taxon>Pseudomonadati</taxon>
        <taxon>Pseudomonadota</taxon>
        <taxon>Alphaproteobacteria</taxon>
        <taxon>Acetobacterales</taxon>
        <taxon>Roseomonadaceae</taxon>
        <taxon>Roseicella</taxon>
    </lineage>
</organism>
<evidence type="ECO:0000313" key="2">
    <source>
        <dbReference type="Proteomes" id="UP001139311"/>
    </source>
</evidence>
<comment type="caution">
    <text evidence="1">The sequence shown here is derived from an EMBL/GenBank/DDBJ whole genome shotgun (WGS) entry which is preliminary data.</text>
</comment>
<reference evidence="1" key="1">
    <citation type="submission" date="2021-10" db="EMBL/GenBank/DDBJ databases">
        <title>Roseicella aerolatum sp. nov., isolated from aerosols of e-waste dismantling site.</title>
        <authorList>
            <person name="Qin T."/>
        </authorList>
    </citation>
    <scope>NUCLEOTIDE SEQUENCE</scope>
    <source>
        <strain evidence="1">GB24</strain>
    </source>
</reference>
<evidence type="ECO:0000313" key="1">
    <source>
        <dbReference type="EMBL" id="MCB4824498.1"/>
    </source>
</evidence>